<sequence length="53" mass="6430">MDTEVLKPLVEECVEEEKETALWRPQKKEFHEKNEPNRVLDWDDEFDAIRSIN</sequence>
<name>A0A0W0SDM4_9GAMM</name>
<evidence type="ECO:0000313" key="2">
    <source>
        <dbReference type="Proteomes" id="UP000054742"/>
    </source>
</evidence>
<comment type="caution">
    <text evidence="1">The sequence shown here is derived from an EMBL/GenBank/DDBJ whole genome shotgun (WGS) entry which is preliminary data.</text>
</comment>
<dbReference type="Proteomes" id="UP000054742">
    <property type="component" value="Unassembled WGS sequence"/>
</dbReference>
<dbReference type="RefSeq" id="WP_155807052.1">
    <property type="nucleotide sequence ID" value="NZ_CAAAHU010000002.1"/>
</dbReference>
<organism evidence="1 2">
    <name type="scientific">Legionella brunensis</name>
    <dbReference type="NCBI Taxonomy" id="29422"/>
    <lineage>
        <taxon>Bacteria</taxon>
        <taxon>Pseudomonadati</taxon>
        <taxon>Pseudomonadota</taxon>
        <taxon>Gammaproteobacteria</taxon>
        <taxon>Legionellales</taxon>
        <taxon>Legionellaceae</taxon>
        <taxon>Legionella</taxon>
    </lineage>
</organism>
<accession>A0A0W0SDM4</accession>
<dbReference type="PATRIC" id="fig|29422.6.peg.1891"/>
<dbReference type="STRING" id="29422.Lbru_1777"/>
<gene>
    <name evidence="1" type="ORF">Lbru_1777</name>
</gene>
<evidence type="ECO:0000313" key="1">
    <source>
        <dbReference type="EMBL" id="KTC81257.1"/>
    </source>
</evidence>
<dbReference type="AlphaFoldDB" id="A0A0W0SDM4"/>
<reference evidence="1 2" key="1">
    <citation type="submission" date="2015-11" db="EMBL/GenBank/DDBJ databases">
        <title>Genomic analysis of 38 Legionella species identifies large and diverse effector repertoires.</title>
        <authorList>
            <person name="Burstein D."/>
            <person name="Amaro F."/>
            <person name="Zusman T."/>
            <person name="Lifshitz Z."/>
            <person name="Cohen O."/>
            <person name="Gilbert J.A."/>
            <person name="Pupko T."/>
            <person name="Shuman H.A."/>
            <person name="Segal G."/>
        </authorList>
    </citation>
    <scope>NUCLEOTIDE SEQUENCE [LARGE SCALE GENOMIC DNA]</scope>
    <source>
        <strain evidence="1 2">ATCC 43878</strain>
    </source>
</reference>
<dbReference type="EMBL" id="LNXV01000029">
    <property type="protein sequence ID" value="KTC81257.1"/>
    <property type="molecule type" value="Genomic_DNA"/>
</dbReference>
<protein>
    <submittedName>
        <fullName evidence="1">Uncharacterized protein</fullName>
    </submittedName>
</protein>
<keyword evidence="2" id="KW-1185">Reference proteome</keyword>
<proteinExistence type="predicted"/>